<dbReference type="GO" id="GO:0005739">
    <property type="term" value="C:mitochondrion"/>
    <property type="evidence" value="ECO:0007669"/>
    <property type="project" value="TreeGrafter"/>
</dbReference>
<dbReference type="InterPro" id="IPR012999">
    <property type="entry name" value="Pyr_OxRdtase_I_AS"/>
</dbReference>
<evidence type="ECO:0000313" key="15">
    <source>
        <dbReference type="Proteomes" id="UP000039865"/>
    </source>
</evidence>
<comment type="miscellaneous">
    <text evidence="11">The active site is a redox-active disulfide bond.</text>
</comment>
<dbReference type="FunFam" id="3.50.50.60:FF:000001">
    <property type="entry name" value="Dihydrolipoyl dehydrogenase, mitochondrial"/>
    <property type="match status" value="1"/>
</dbReference>
<dbReference type="InterPro" id="IPR023753">
    <property type="entry name" value="FAD/NAD-binding_dom"/>
</dbReference>
<dbReference type="InterPro" id="IPR006258">
    <property type="entry name" value="Lipoamide_DH"/>
</dbReference>
<dbReference type="PIRSF" id="PIRSF000350">
    <property type="entry name" value="Mercury_reductase_MerA"/>
    <property type="match status" value="1"/>
</dbReference>
<dbReference type="GO" id="GO:0050660">
    <property type="term" value="F:flavin adenine dinucleotide binding"/>
    <property type="evidence" value="ECO:0007669"/>
    <property type="project" value="InterPro"/>
</dbReference>
<dbReference type="Pfam" id="PF07992">
    <property type="entry name" value="Pyr_redox_2"/>
    <property type="match status" value="1"/>
</dbReference>
<keyword evidence="5 9" id="KW-0520">NAD</keyword>
<feature type="binding site" evidence="9">
    <location>
        <begin position="172"/>
        <end position="174"/>
    </location>
    <ligand>
        <name>FAD</name>
        <dbReference type="ChEBI" id="CHEBI:57692"/>
    </ligand>
</feature>
<dbReference type="SUPFAM" id="SSF55424">
    <property type="entry name" value="FAD/NAD-linked reductases, dimerisation (C-terminal) domain"/>
    <property type="match status" value="1"/>
</dbReference>
<protein>
    <recommendedName>
        <fullName evidence="11">Dihydrolipoyl dehydrogenase</fullName>
        <ecNumber evidence="11">1.8.1.4</ecNumber>
    </recommendedName>
</protein>
<evidence type="ECO:0000256" key="7">
    <source>
        <dbReference type="ARBA" id="ARBA00023284"/>
    </source>
</evidence>
<dbReference type="InterPro" id="IPR050151">
    <property type="entry name" value="Class-I_Pyr_Nuc-Dis_Oxidored"/>
</dbReference>
<comment type="cofactor">
    <cofactor evidence="9 11">
        <name>FAD</name>
        <dbReference type="ChEBI" id="CHEBI:57692"/>
    </cofactor>
    <text evidence="9 11">Binds 1 FAD per subunit.</text>
</comment>
<keyword evidence="4 11" id="KW-0560">Oxidoreductase</keyword>
<organism evidence="14 15">
    <name type="scientific">Stylonychia lemnae</name>
    <name type="common">Ciliate</name>
    <dbReference type="NCBI Taxonomy" id="5949"/>
    <lineage>
        <taxon>Eukaryota</taxon>
        <taxon>Sar</taxon>
        <taxon>Alveolata</taxon>
        <taxon>Ciliophora</taxon>
        <taxon>Intramacronucleata</taxon>
        <taxon>Spirotrichea</taxon>
        <taxon>Stichotrichia</taxon>
        <taxon>Sporadotrichida</taxon>
        <taxon>Oxytrichidae</taxon>
        <taxon>Stylonychinae</taxon>
        <taxon>Stylonychia</taxon>
    </lineage>
</organism>
<gene>
    <name evidence="14" type="primary">Contig4308.g4612</name>
    <name evidence="14" type="ORF">STYLEM_8119</name>
</gene>
<evidence type="ECO:0000256" key="2">
    <source>
        <dbReference type="ARBA" id="ARBA00022630"/>
    </source>
</evidence>
<feature type="binding site" evidence="9">
    <location>
        <position position="301"/>
    </location>
    <ligand>
        <name>NAD(+)</name>
        <dbReference type="ChEBI" id="CHEBI:57540"/>
    </ligand>
</feature>
<evidence type="ECO:0000259" key="13">
    <source>
        <dbReference type="Pfam" id="PF07992"/>
    </source>
</evidence>
<evidence type="ECO:0000256" key="5">
    <source>
        <dbReference type="ARBA" id="ARBA00023027"/>
    </source>
</evidence>
<comment type="similarity">
    <text evidence="1 11">Belongs to the class-I pyridine nucleotide-disulfide oxidoreductase family.</text>
</comment>
<evidence type="ECO:0000256" key="10">
    <source>
        <dbReference type="PIRSR" id="PIRSR000350-4"/>
    </source>
</evidence>
<feature type="binding site" evidence="9">
    <location>
        <position position="79"/>
    </location>
    <ligand>
        <name>FAD</name>
        <dbReference type="ChEBI" id="CHEBI:57692"/>
    </ligand>
</feature>
<dbReference type="PRINTS" id="PR00411">
    <property type="entry name" value="PNDRDTASEI"/>
</dbReference>
<dbReference type="GO" id="GO:0045252">
    <property type="term" value="C:oxoglutarate dehydrogenase complex"/>
    <property type="evidence" value="ECO:0007669"/>
    <property type="project" value="TreeGrafter"/>
</dbReference>
<evidence type="ECO:0000313" key="14">
    <source>
        <dbReference type="EMBL" id="CDW79133.1"/>
    </source>
</evidence>
<dbReference type="SUPFAM" id="SSF51905">
    <property type="entry name" value="FAD/NAD(P)-binding domain"/>
    <property type="match status" value="1"/>
</dbReference>
<dbReference type="Gene3D" id="3.30.390.30">
    <property type="match status" value="1"/>
</dbReference>
<dbReference type="PROSITE" id="PS00076">
    <property type="entry name" value="PYRIDINE_REDOX_1"/>
    <property type="match status" value="1"/>
</dbReference>
<dbReference type="FunCoup" id="A0A078ADZ5">
    <property type="interactions" value="278"/>
</dbReference>
<feature type="binding site" evidence="9">
    <location>
        <begin position="348"/>
        <end position="351"/>
    </location>
    <ligand>
        <name>FAD</name>
        <dbReference type="ChEBI" id="CHEBI:57692"/>
    </ligand>
</feature>
<keyword evidence="3 9" id="KW-0274">FAD</keyword>
<evidence type="ECO:0000256" key="4">
    <source>
        <dbReference type="ARBA" id="ARBA00023002"/>
    </source>
</evidence>
<dbReference type="PANTHER" id="PTHR22912:SF223">
    <property type="entry name" value="DIHYDROLIPOYL DEHYDROGENASE 1, MITOCHONDRIAL"/>
    <property type="match status" value="1"/>
</dbReference>
<evidence type="ECO:0000256" key="8">
    <source>
        <dbReference type="PIRSR" id="PIRSR000350-2"/>
    </source>
</evidence>
<dbReference type="OrthoDB" id="361797at2759"/>
<evidence type="ECO:0000256" key="11">
    <source>
        <dbReference type="RuleBase" id="RU003692"/>
    </source>
</evidence>
<keyword evidence="2 11" id="KW-0285">Flavoprotein</keyword>
<evidence type="ECO:0000259" key="12">
    <source>
        <dbReference type="Pfam" id="PF02852"/>
    </source>
</evidence>
<dbReference type="OMA" id="HMVGDRM"/>
<feature type="domain" description="Pyridine nucleotide-disulphide oxidoreductase dimerisation" evidence="12">
    <location>
        <begin position="376"/>
        <end position="484"/>
    </location>
</feature>
<dbReference type="InterPro" id="IPR016156">
    <property type="entry name" value="FAD/NAD-linked_Rdtase_dimer_sf"/>
</dbReference>
<dbReference type="EC" id="1.8.1.4" evidence="11"/>
<feature type="domain" description="FAD/NAD(P)-binding" evidence="13">
    <location>
        <begin position="32"/>
        <end position="357"/>
    </location>
</feature>
<feature type="binding site" evidence="9">
    <location>
        <begin position="209"/>
        <end position="216"/>
    </location>
    <ligand>
        <name>NAD(+)</name>
        <dbReference type="ChEBI" id="CHEBI:57540"/>
    </ligand>
</feature>
<dbReference type="Proteomes" id="UP000039865">
    <property type="component" value="Unassembled WGS sequence"/>
</dbReference>
<dbReference type="Gene3D" id="3.50.50.60">
    <property type="entry name" value="FAD/NAD(P)-binding domain"/>
    <property type="match status" value="2"/>
</dbReference>
<name>A0A078ADZ5_STYLE</name>
<dbReference type="InterPro" id="IPR001100">
    <property type="entry name" value="Pyr_nuc-diS_OxRdtase"/>
</dbReference>
<evidence type="ECO:0000256" key="6">
    <source>
        <dbReference type="ARBA" id="ARBA00023157"/>
    </source>
</evidence>
<dbReference type="Pfam" id="PF02852">
    <property type="entry name" value="Pyr_redox_dim"/>
    <property type="match status" value="1"/>
</dbReference>
<comment type="catalytic activity">
    <reaction evidence="11">
        <text>N(6)-[(R)-dihydrolipoyl]-L-lysyl-[protein] + NAD(+) = N(6)-[(R)-lipoyl]-L-lysyl-[protein] + NADH + H(+)</text>
        <dbReference type="Rhea" id="RHEA:15045"/>
        <dbReference type="Rhea" id="RHEA-COMP:10474"/>
        <dbReference type="Rhea" id="RHEA-COMP:10475"/>
        <dbReference type="ChEBI" id="CHEBI:15378"/>
        <dbReference type="ChEBI" id="CHEBI:57540"/>
        <dbReference type="ChEBI" id="CHEBI:57945"/>
        <dbReference type="ChEBI" id="CHEBI:83099"/>
        <dbReference type="ChEBI" id="CHEBI:83100"/>
        <dbReference type="EC" id="1.8.1.4"/>
    </reaction>
</comment>
<evidence type="ECO:0000256" key="9">
    <source>
        <dbReference type="PIRSR" id="PIRSR000350-3"/>
    </source>
</evidence>
<dbReference type="FunFam" id="3.30.390.30:FF:000001">
    <property type="entry name" value="Dihydrolipoyl dehydrogenase"/>
    <property type="match status" value="1"/>
</dbReference>
<dbReference type="PRINTS" id="PR00368">
    <property type="entry name" value="FADPNR"/>
</dbReference>
<feature type="binding site" evidence="9">
    <location>
        <position position="342"/>
    </location>
    <ligand>
        <name>FAD</name>
        <dbReference type="ChEBI" id="CHEBI:57692"/>
    </ligand>
</feature>
<dbReference type="GO" id="GO:0004148">
    <property type="term" value="F:dihydrolipoyl dehydrogenase (NADH) activity"/>
    <property type="evidence" value="ECO:0007669"/>
    <property type="project" value="UniProtKB-EC"/>
</dbReference>
<dbReference type="InParanoid" id="A0A078ADZ5"/>
<dbReference type="InterPro" id="IPR036188">
    <property type="entry name" value="FAD/NAD-bd_sf"/>
</dbReference>
<sequence length="495" mass="53066">MQLSTTALLFKRRFQSVYSLQMRLFSAAVKEYDLAVIGGGPGGYVAAIKAGQKGLKTICIEKRGTLGGTCLNVGCIPSKALLNATHKLYEAKHDFKEFGITASEISVDFKQLMKQKDNAVGGLTSGIEHLLKKNKVDYAKGAGKFASDNEIDIDLLAGGTERIKAKNIIIATGSEPSPIPNCPADEKYVVSSTGALVLDKIPKKMMVIGSGVIGLELGSVYQRLGTEVIVLGNADKVCPFLDGDISTSFRKSLEKQGMKFILKCRVNAARGGPNGSQVDLEFPETGKKETHDCDIVLVAAGRRAYTQGLQLDKVGIITDKYGKIETNDHWQTNLKGVYAIGDVIKGAMLAHKAEEEGIAVVEHILGEGGHVNYRTIPGVIYTYPEVASVGQTEEELKAANISYSKGLFPFQANSRARTNNDSDGLVKILSDLKTGRILGAHIIGPNAGEMIAEGVLGMEYGASAEDIARTCHAHPTLSEAFKEACMAAYDKPIHS</sequence>
<keyword evidence="7 11" id="KW-0676">Redox-active center</keyword>
<evidence type="ECO:0000256" key="1">
    <source>
        <dbReference type="ARBA" id="ARBA00007532"/>
    </source>
</evidence>
<dbReference type="AlphaFoldDB" id="A0A078ADZ5"/>
<keyword evidence="9" id="KW-0547">Nucleotide-binding</keyword>
<dbReference type="NCBIfam" id="TIGR01350">
    <property type="entry name" value="lipoamide_DH"/>
    <property type="match status" value="1"/>
</dbReference>
<dbReference type="EMBL" id="CCKQ01007725">
    <property type="protein sequence ID" value="CDW79133.1"/>
    <property type="molecule type" value="Genomic_DNA"/>
</dbReference>
<feature type="active site" description="Proton acceptor" evidence="8">
    <location>
        <position position="474"/>
    </location>
</feature>
<feature type="disulfide bond" description="Redox-active" evidence="10">
    <location>
        <begin position="70"/>
        <end position="75"/>
    </location>
</feature>
<dbReference type="PANTHER" id="PTHR22912">
    <property type="entry name" value="DISULFIDE OXIDOREDUCTASE"/>
    <property type="match status" value="1"/>
</dbReference>
<dbReference type="GO" id="GO:0006103">
    <property type="term" value="P:2-oxoglutarate metabolic process"/>
    <property type="evidence" value="ECO:0007669"/>
    <property type="project" value="TreeGrafter"/>
</dbReference>
<accession>A0A078ADZ5</accession>
<evidence type="ECO:0000256" key="3">
    <source>
        <dbReference type="ARBA" id="ARBA00022827"/>
    </source>
</evidence>
<keyword evidence="6" id="KW-1015">Disulfide bond</keyword>
<feature type="binding site" evidence="9">
    <location>
        <position position="143"/>
    </location>
    <ligand>
        <name>FAD</name>
        <dbReference type="ChEBI" id="CHEBI:57692"/>
    </ligand>
</feature>
<proteinExistence type="inferred from homology"/>
<reference evidence="14 15" key="1">
    <citation type="submission" date="2014-06" db="EMBL/GenBank/DDBJ databases">
        <authorList>
            <person name="Swart Estienne"/>
        </authorList>
    </citation>
    <scope>NUCLEOTIDE SEQUENCE [LARGE SCALE GENOMIC DNA]</scope>
    <source>
        <strain evidence="14 15">130c</strain>
    </source>
</reference>
<keyword evidence="15" id="KW-1185">Reference proteome</keyword>
<dbReference type="InterPro" id="IPR004099">
    <property type="entry name" value="Pyr_nucl-diS_OxRdtase_dimer"/>
</dbReference>